<dbReference type="Gene3D" id="2.60.40.4270">
    <property type="entry name" value="Listeria-Bacteroides repeat domain"/>
    <property type="match status" value="1"/>
</dbReference>
<evidence type="ECO:0000313" key="3">
    <source>
        <dbReference type="EMBL" id="OZG57070.1"/>
    </source>
</evidence>
<organism evidence="3 4">
    <name type="scientific">Bifidobacterium myosotis</name>
    <dbReference type="NCBI Taxonomy" id="1630166"/>
    <lineage>
        <taxon>Bacteria</taxon>
        <taxon>Bacillati</taxon>
        <taxon>Actinomycetota</taxon>
        <taxon>Actinomycetes</taxon>
        <taxon>Bifidobacteriales</taxon>
        <taxon>Bifidobacteriaceae</taxon>
        <taxon>Bifidobacterium</taxon>
    </lineage>
</organism>
<evidence type="ECO:0000259" key="2">
    <source>
        <dbReference type="PROSITE" id="PS51272"/>
    </source>
</evidence>
<protein>
    <submittedName>
        <fullName evidence="3">Glycosyl hydrolase family 25</fullName>
    </submittedName>
</protein>
<keyword evidence="1" id="KW-0732">Signal</keyword>
<proteinExistence type="predicted"/>
<gene>
    <name evidence="3" type="ORF">BMYO_2137</name>
</gene>
<dbReference type="InterPro" id="IPR042229">
    <property type="entry name" value="Listeria/Bacterioides_rpt_sf"/>
</dbReference>
<evidence type="ECO:0000256" key="1">
    <source>
        <dbReference type="SAM" id="SignalP"/>
    </source>
</evidence>
<dbReference type="GO" id="GO:0030313">
    <property type="term" value="C:cell envelope"/>
    <property type="evidence" value="ECO:0007669"/>
    <property type="project" value="UniProtKB-SubCell"/>
</dbReference>
<dbReference type="GO" id="GO:0016787">
    <property type="term" value="F:hydrolase activity"/>
    <property type="evidence" value="ECO:0007669"/>
    <property type="project" value="UniProtKB-KW"/>
</dbReference>
<dbReference type="EMBL" id="MWWW01000035">
    <property type="protein sequence ID" value="OZG57070.1"/>
    <property type="molecule type" value="Genomic_DNA"/>
</dbReference>
<feature type="signal peptide" evidence="1">
    <location>
        <begin position="1"/>
        <end position="33"/>
    </location>
</feature>
<keyword evidence="4" id="KW-1185">Reference proteome</keyword>
<sequence length="872" mass="93450">MTGNTKVWRAPLAGLASVAMIATMGVAASTANAVDEFGGNGPQYPDVTVTLDANGGKFDSSLSSDFVDAKGTKLSVTDSKTTDAEGYQYADGVFGKDLYAKYGTDTAVVNPDYVFTGWYTSPDAGGQAVDPNAKLNDGDTLYAHWAVKYSDESENVVKFNLYNATSGSTLAVAENPDGASGVVSINNTTKPNTEVDVRLADGDQVADWQVPSKDTVGDGWVFKGWDSEVSSAARGTTLNAVADPGLTVTVNGANVYKDGDKVSGQFDVARQADVLDGVQLVKNEGTNNVQLAYSFKWAIPGSGDWNTVEHGQSLSIPEGVGSIKVEHVAFQPATEYVIHPVSVVDAKYNKYYFTNANSSFVDAYGQEKLDELSPRVNNDAFLGWYDQAGKFTVDGNSERVVAFFDVNQIKKQAEWDRIAPNTVPTFDFANQYAQGVVNVFAGYEASAKYVTVNVKPLYDQAKTISAKLYDNKTVADQLDAVAPDRAGYSVEGYYLKSNNGLPVANSKISDTDTVASLKLTSGTDIYVNYTADSKYGVNGLLTNLARGYVTGLTTSPAVNAEGITIPSLYYPTYTVPNVPVKVDGAYKVDGKTQAYARTGSGSYVLVQPEGYTDASWKSFLATRKSVVTDLQKYFKVSTHGTDAQAQAEDIVEVYNLVATKLSAEKADEFNQEFFGQLKPETSYPDVNYDDYGTHNAEITYLTTKGIVKGYADGTFGYGAKLARVDYIVWLYRAAGSPKVDAQAPFTDVTAATVPNQEFRDAIAWAASTGVTKGYSDGTFAPYATLNRQDAAAFLYRAAGSPKFNESYADVKFGDVTAGDSANHSQAVLWAASNGIVKGYAGGDVTYFGGYSTLVRQDAAAFLARTLQANLIK</sequence>
<keyword evidence="3" id="KW-0378">Hydrolase</keyword>
<dbReference type="PROSITE" id="PS51272">
    <property type="entry name" value="SLH"/>
    <property type="match status" value="2"/>
</dbReference>
<dbReference type="Proteomes" id="UP000216871">
    <property type="component" value="Unassembled WGS sequence"/>
</dbReference>
<dbReference type="Pfam" id="PF00395">
    <property type="entry name" value="SLH"/>
    <property type="match status" value="2"/>
</dbReference>
<evidence type="ECO:0000313" key="4">
    <source>
        <dbReference type="Proteomes" id="UP000216871"/>
    </source>
</evidence>
<dbReference type="AlphaFoldDB" id="A0A261FD38"/>
<accession>A0A261FD38</accession>
<dbReference type="OrthoDB" id="3238677at2"/>
<comment type="caution">
    <text evidence="3">The sequence shown here is derived from an EMBL/GenBank/DDBJ whole genome shotgun (WGS) entry which is preliminary data.</text>
</comment>
<reference evidence="3 4" key="1">
    <citation type="journal article" date="2017" name="BMC Genomics">
        <title>Comparative genomic and phylogenomic analyses of the Bifidobacteriaceae family.</title>
        <authorList>
            <person name="Lugli G.A."/>
            <person name="Milani C."/>
            <person name="Turroni F."/>
            <person name="Duranti S."/>
            <person name="Mancabelli L."/>
            <person name="Mangifesta M."/>
            <person name="Ferrario C."/>
            <person name="Modesto M."/>
            <person name="Mattarelli P."/>
            <person name="Jiri K."/>
            <person name="van Sinderen D."/>
            <person name="Ventura M."/>
        </authorList>
    </citation>
    <scope>NUCLEOTIDE SEQUENCE [LARGE SCALE GENOMIC DNA]</scope>
    <source>
        <strain evidence="3 4">DSM 100196</strain>
    </source>
</reference>
<feature type="chain" id="PRO_5012333849" evidence="1">
    <location>
        <begin position="34"/>
        <end position="872"/>
    </location>
</feature>
<name>A0A261FD38_9BIFI</name>
<dbReference type="RefSeq" id="WP_094668522.1">
    <property type="nucleotide sequence ID" value="NZ_MWWW01000035.1"/>
</dbReference>
<feature type="domain" description="SLH" evidence="2">
    <location>
        <begin position="809"/>
        <end position="872"/>
    </location>
</feature>
<dbReference type="InterPro" id="IPR001119">
    <property type="entry name" value="SLH_dom"/>
</dbReference>
<feature type="domain" description="SLH" evidence="2">
    <location>
        <begin position="742"/>
        <end position="808"/>
    </location>
</feature>